<gene>
    <name evidence="1" type="ORF">L6164_016825</name>
</gene>
<dbReference type="Proteomes" id="UP000828941">
    <property type="component" value="Chromosome 7"/>
</dbReference>
<evidence type="ECO:0000313" key="2">
    <source>
        <dbReference type="Proteomes" id="UP000828941"/>
    </source>
</evidence>
<reference evidence="1 2" key="1">
    <citation type="journal article" date="2022" name="DNA Res.">
        <title>Chromosomal-level genome assembly of the orchid tree Bauhinia variegata (Leguminosae; Cercidoideae) supports the allotetraploid origin hypothesis of Bauhinia.</title>
        <authorList>
            <person name="Zhong Y."/>
            <person name="Chen Y."/>
            <person name="Zheng D."/>
            <person name="Pang J."/>
            <person name="Liu Y."/>
            <person name="Luo S."/>
            <person name="Meng S."/>
            <person name="Qian L."/>
            <person name="Wei D."/>
            <person name="Dai S."/>
            <person name="Zhou R."/>
        </authorList>
    </citation>
    <scope>NUCLEOTIDE SEQUENCE [LARGE SCALE GENOMIC DNA]</scope>
    <source>
        <strain evidence="1">BV-YZ2020</strain>
    </source>
</reference>
<comment type="caution">
    <text evidence="1">The sequence shown here is derived from an EMBL/GenBank/DDBJ whole genome shotgun (WGS) entry which is preliminary data.</text>
</comment>
<protein>
    <submittedName>
        <fullName evidence="1">Uncharacterized protein</fullName>
    </submittedName>
</protein>
<dbReference type="EMBL" id="CM039432">
    <property type="protein sequence ID" value="KAI4331873.1"/>
    <property type="molecule type" value="Genomic_DNA"/>
</dbReference>
<proteinExistence type="predicted"/>
<sequence length="416" mass="48182">MINSRGKRDTALLKMAKVRKSSEVEEEKNQNQVLVPYLPKDCIFNILVRLPFSSLLTSRMVCKQWYNIIKSQVFIESHLRRSESVFICQTLLKENSDNFQMASTSTEKPHIFSLESCFESSSSVPYLWHLNQQKFSLQYTEFNDCKSKKEEYNVSCHGKVRATCNGLILLTSKLDKDRLIVLNCVTRKLTSPPLGTVFPSNKESYGFVLSNRTGEYKVIHLFCDNLRYVGCEVLTLDKRTWRAVDGPSFGLLKWFGHTPVSAIGALHWLPQIGQSEYIVSMEVDEEKFHIVTLPKTCSKFDGIIELKSLLAFVTHDEFNQIDIWILKGVKEDEWMKHHSITVGCLWDMIPVFSLKISEKVVFWRQEERSFYQYDFLLEEMIQLEMDEDIGFLPSSSFLPHVNSLVSWSSKDAQKFV</sequence>
<accession>A0ACB9N5N7</accession>
<keyword evidence="2" id="KW-1185">Reference proteome</keyword>
<evidence type="ECO:0000313" key="1">
    <source>
        <dbReference type="EMBL" id="KAI4331873.1"/>
    </source>
</evidence>
<name>A0ACB9N5N7_BAUVA</name>
<organism evidence="1 2">
    <name type="scientific">Bauhinia variegata</name>
    <name type="common">Purple orchid tree</name>
    <name type="synonym">Phanera variegata</name>
    <dbReference type="NCBI Taxonomy" id="167791"/>
    <lineage>
        <taxon>Eukaryota</taxon>
        <taxon>Viridiplantae</taxon>
        <taxon>Streptophyta</taxon>
        <taxon>Embryophyta</taxon>
        <taxon>Tracheophyta</taxon>
        <taxon>Spermatophyta</taxon>
        <taxon>Magnoliopsida</taxon>
        <taxon>eudicotyledons</taxon>
        <taxon>Gunneridae</taxon>
        <taxon>Pentapetalae</taxon>
        <taxon>rosids</taxon>
        <taxon>fabids</taxon>
        <taxon>Fabales</taxon>
        <taxon>Fabaceae</taxon>
        <taxon>Cercidoideae</taxon>
        <taxon>Cercideae</taxon>
        <taxon>Bauhiniinae</taxon>
        <taxon>Bauhinia</taxon>
    </lineage>
</organism>